<accession>A0AAX3X1K0</accession>
<reference evidence="1" key="1">
    <citation type="submission" date="2023-05" db="EMBL/GenBank/DDBJ databases">
        <title>Comparative genomics of Bacillaceae isolates and their secondary metabolite potential.</title>
        <authorList>
            <person name="Song L."/>
            <person name="Nielsen L.J."/>
            <person name="Mohite O."/>
            <person name="Xu X."/>
            <person name="Weber T."/>
            <person name="Kovacs A.T."/>
        </authorList>
    </citation>
    <scope>NUCLEOTIDE SEQUENCE</scope>
    <source>
        <strain evidence="1">LY1</strain>
    </source>
</reference>
<organism evidence="1 2">
    <name type="scientific">Lysinibacillus pakistanensis</name>
    <dbReference type="NCBI Taxonomy" id="759811"/>
    <lineage>
        <taxon>Bacteria</taxon>
        <taxon>Bacillati</taxon>
        <taxon>Bacillota</taxon>
        <taxon>Bacilli</taxon>
        <taxon>Bacillales</taxon>
        <taxon>Bacillaceae</taxon>
        <taxon>Lysinibacillus</taxon>
    </lineage>
</organism>
<protein>
    <recommendedName>
        <fullName evidence="3">Phage gp6-like head-tail connector protein</fullName>
    </recommendedName>
</protein>
<gene>
    <name evidence="1" type="ORF">QNH24_11665</name>
</gene>
<dbReference type="EMBL" id="CP126101">
    <property type="protein sequence ID" value="WHY53859.1"/>
    <property type="molecule type" value="Genomic_DNA"/>
</dbReference>
<name>A0AAX3X1K0_9BACI</name>
<evidence type="ECO:0000313" key="1">
    <source>
        <dbReference type="EMBL" id="WHY53859.1"/>
    </source>
</evidence>
<evidence type="ECO:0008006" key="3">
    <source>
        <dbReference type="Google" id="ProtNLM"/>
    </source>
</evidence>
<evidence type="ECO:0000313" key="2">
    <source>
        <dbReference type="Proteomes" id="UP001178322"/>
    </source>
</evidence>
<proteinExistence type="predicted"/>
<dbReference type="Proteomes" id="UP001178322">
    <property type="component" value="Chromosome"/>
</dbReference>
<dbReference type="AlphaFoldDB" id="A0AAX3X1K0"/>
<sequence length="102" mass="11632">MDFKASLLEDINEVFLDEDEFAEKAIIEGIEMNVVLDTDMISPADKKYQVAVYDVVFYVASLYFDEIPQAESMMDFNGHEYMVVNVSDNMGMLKIALSRNNS</sequence>
<dbReference type="RefSeq" id="WP_283872336.1">
    <property type="nucleotide sequence ID" value="NZ_CP126101.1"/>
</dbReference>